<sequence length="122" mass="13925">MITHDVAQWMAERAIEDMPELDDRYLDEWGIDRHQADRAHELAVEARPAFITQADAAATLHSIGLLHASTECDVCGRTYSDLPDPICDCGTEGEEFYCTECDQEYPCATRRTVDREKYRDNP</sequence>
<proteinExistence type="predicted"/>
<protein>
    <submittedName>
        <fullName evidence="1">Uncharacterized protein</fullName>
    </submittedName>
</protein>
<accession>A0ABP5G2U8</accession>
<evidence type="ECO:0000313" key="1">
    <source>
        <dbReference type="EMBL" id="GAA2036523.1"/>
    </source>
</evidence>
<organism evidence="1 2">
    <name type="scientific">Yaniella flava</name>
    <dbReference type="NCBI Taxonomy" id="287930"/>
    <lineage>
        <taxon>Bacteria</taxon>
        <taxon>Bacillati</taxon>
        <taxon>Actinomycetota</taxon>
        <taxon>Actinomycetes</taxon>
        <taxon>Micrococcales</taxon>
        <taxon>Micrococcaceae</taxon>
        <taxon>Yaniella</taxon>
    </lineage>
</organism>
<comment type="caution">
    <text evidence="1">The sequence shown here is derived from an EMBL/GenBank/DDBJ whole genome shotgun (WGS) entry which is preliminary data.</text>
</comment>
<dbReference type="Proteomes" id="UP001501461">
    <property type="component" value="Unassembled WGS sequence"/>
</dbReference>
<dbReference type="EMBL" id="BAAAMN010000028">
    <property type="protein sequence ID" value="GAA2036523.1"/>
    <property type="molecule type" value="Genomic_DNA"/>
</dbReference>
<dbReference type="RefSeq" id="WP_343957432.1">
    <property type="nucleotide sequence ID" value="NZ_BAAAMN010000028.1"/>
</dbReference>
<keyword evidence="2" id="KW-1185">Reference proteome</keyword>
<reference evidence="2" key="1">
    <citation type="journal article" date="2019" name="Int. J. Syst. Evol. Microbiol.">
        <title>The Global Catalogue of Microorganisms (GCM) 10K type strain sequencing project: providing services to taxonomists for standard genome sequencing and annotation.</title>
        <authorList>
            <consortium name="The Broad Institute Genomics Platform"/>
            <consortium name="The Broad Institute Genome Sequencing Center for Infectious Disease"/>
            <person name="Wu L."/>
            <person name="Ma J."/>
        </authorList>
    </citation>
    <scope>NUCLEOTIDE SEQUENCE [LARGE SCALE GENOMIC DNA]</scope>
    <source>
        <strain evidence="2">JCM 13595</strain>
    </source>
</reference>
<evidence type="ECO:0000313" key="2">
    <source>
        <dbReference type="Proteomes" id="UP001501461"/>
    </source>
</evidence>
<name>A0ABP5G2U8_9MICC</name>
<gene>
    <name evidence="1" type="ORF">GCM10009720_16400</name>
</gene>